<protein>
    <recommendedName>
        <fullName evidence="8">Ribonuclease Z</fullName>
        <shortName evidence="8">RNase Z</shortName>
        <ecNumber evidence="8">3.1.26.11</ecNumber>
    </recommendedName>
    <alternativeName>
        <fullName evidence="8">tRNA 3 endonuclease</fullName>
    </alternativeName>
    <alternativeName>
        <fullName evidence="8">tRNase Z</fullName>
    </alternativeName>
</protein>
<sequence>MSPREFVVLGTASQVPTRERNHNGYVLRWDGEGILFDPGEGSQRQMLHAGVSAHDLTRICVTHFHGDHSLGLAGIVQRINLDRVPHPVTAHYPAGGQVYFDRLRHATAFHETADLRPAPVSGDGTLAVTPAFTLSAAALSHPVETYGYRLQEPDGRRMVPELLAAAGIEGPDVGRLQQQGELRGVRLEEVSAPRPGQAFAFVMDTRLCPAVPRLAQGCDLLVIESTFLDEDAALAEDFGHLTAGQAARIAAEAGVRHLVLTHFSQRYTEPADFERQARAAGFTGGLTIARDLMRVPVPKRRPAAASSRPQDGPGA</sequence>
<feature type="binding site" evidence="8">
    <location>
        <position position="262"/>
    </location>
    <ligand>
        <name>Zn(2+)</name>
        <dbReference type="ChEBI" id="CHEBI:29105"/>
        <label>2</label>
        <note>catalytic</note>
    </ligand>
</feature>
<evidence type="ECO:0000313" key="12">
    <source>
        <dbReference type="Proteomes" id="UP000199341"/>
    </source>
</evidence>
<dbReference type="GO" id="GO:0042781">
    <property type="term" value="F:3'-tRNA processing endoribonuclease activity"/>
    <property type="evidence" value="ECO:0007669"/>
    <property type="project" value="UniProtKB-UniRule"/>
</dbReference>
<dbReference type="NCBIfam" id="NF000805">
    <property type="entry name" value="PRK00055.2-3"/>
    <property type="match status" value="1"/>
</dbReference>
<accession>A0A1H0GWN8</accession>
<evidence type="ECO:0000256" key="8">
    <source>
        <dbReference type="HAMAP-Rule" id="MF_01818"/>
    </source>
</evidence>
<keyword evidence="3 8" id="KW-0540">Nuclease</keyword>
<feature type="active site" description="Proton acceptor" evidence="8">
    <location>
        <position position="67"/>
    </location>
</feature>
<evidence type="ECO:0000256" key="1">
    <source>
        <dbReference type="ARBA" id="ARBA00011738"/>
    </source>
</evidence>
<feature type="binding site" evidence="8">
    <location>
        <position position="68"/>
    </location>
    <ligand>
        <name>Zn(2+)</name>
        <dbReference type="ChEBI" id="CHEBI:29105"/>
        <label>2</label>
        <note>catalytic</note>
    </ligand>
</feature>
<evidence type="ECO:0000313" key="11">
    <source>
        <dbReference type="EMBL" id="SDO11317.1"/>
    </source>
</evidence>
<comment type="cofactor">
    <cofactor evidence="8">
        <name>Zn(2+)</name>
        <dbReference type="ChEBI" id="CHEBI:29105"/>
    </cofactor>
    <text evidence="8">Binds 2 Zn(2+) ions.</text>
</comment>
<keyword evidence="7 8" id="KW-0862">Zinc</keyword>
<organism evidence="11 12">
    <name type="scientific">Actinacidiphila guanduensis</name>
    <dbReference type="NCBI Taxonomy" id="310781"/>
    <lineage>
        <taxon>Bacteria</taxon>
        <taxon>Bacillati</taxon>
        <taxon>Actinomycetota</taxon>
        <taxon>Actinomycetes</taxon>
        <taxon>Kitasatosporales</taxon>
        <taxon>Streptomycetaceae</taxon>
        <taxon>Actinacidiphila</taxon>
    </lineage>
</organism>
<dbReference type="STRING" id="310781.SAMN05216259_107311"/>
<dbReference type="InterPro" id="IPR036866">
    <property type="entry name" value="RibonucZ/Hydroxyglut_hydro"/>
</dbReference>
<dbReference type="InterPro" id="IPR001279">
    <property type="entry name" value="Metallo-B-lactamas"/>
</dbReference>
<comment type="catalytic activity">
    <reaction evidence="8">
        <text>Endonucleolytic cleavage of RNA, removing extra 3' nucleotides from tRNA precursor, generating 3' termini of tRNAs. A 3'-hydroxy group is left at the tRNA terminus and a 5'-phosphoryl group is left at the trailer molecule.</text>
        <dbReference type="EC" id="3.1.26.11"/>
    </reaction>
</comment>
<keyword evidence="12" id="KW-1185">Reference proteome</keyword>
<keyword evidence="6 8" id="KW-0378">Hydrolase</keyword>
<dbReference type="Proteomes" id="UP000199341">
    <property type="component" value="Unassembled WGS sequence"/>
</dbReference>
<comment type="similarity">
    <text evidence="8">Belongs to the RNase Z family.</text>
</comment>
<evidence type="ECO:0000259" key="9">
    <source>
        <dbReference type="Pfam" id="PF00753"/>
    </source>
</evidence>
<dbReference type="PANTHER" id="PTHR46018:SF2">
    <property type="entry name" value="ZINC PHOSPHODIESTERASE ELAC PROTEIN 1"/>
    <property type="match status" value="1"/>
</dbReference>
<evidence type="ECO:0000256" key="6">
    <source>
        <dbReference type="ARBA" id="ARBA00022801"/>
    </source>
</evidence>
<name>A0A1H0GWN8_9ACTN</name>
<keyword evidence="2 8" id="KW-0819">tRNA processing</keyword>
<feature type="domain" description="Metallo-beta-lactamase" evidence="10">
    <location>
        <begin position="176"/>
        <end position="263"/>
    </location>
</feature>
<feature type="binding site" evidence="8">
    <location>
        <position position="63"/>
    </location>
    <ligand>
        <name>Zn(2+)</name>
        <dbReference type="ChEBI" id="CHEBI:29105"/>
        <label>1</label>
        <note>catalytic</note>
    </ligand>
</feature>
<dbReference type="Pfam" id="PF12706">
    <property type="entry name" value="Lactamase_B_2"/>
    <property type="match status" value="1"/>
</dbReference>
<dbReference type="AlphaFoldDB" id="A0A1H0GWN8"/>
<comment type="subunit">
    <text evidence="1 8">Homodimer.</text>
</comment>
<dbReference type="GO" id="GO:0008270">
    <property type="term" value="F:zinc ion binding"/>
    <property type="evidence" value="ECO:0007669"/>
    <property type="project" value="UniProtKB-UniRule"/>
</dbReference>
<dbReference type="EMBL" id="FNIE01000007">
    <property type="protein sequence ID" value="SDO11317.1"/>
    <property type="molecule type" value="Genomic_DNA"/>
</dbReference>
<evidence type="ECO:0000256" key="4">
    <source>
        <dbReference type="ARBA" id="ARBA00022723"/>
    </source>
</evidence>
<dbReference type="HAMAP" id="MF_01818">
    <property type="entry name" value="RNase_Z_BN"/>
    <property type="match status" value="1"/>
</dbReference>
<evidence type="ECO:0000256" key="5">
    <source>
        <dbReference type="ARBA" id="ARBA00022759"/>
    </source>
</evidence>
<feature type="binding site" evidence="8">
    <location>
        <position position="204"/>
    </location>
    <ligand>
        <name>Zn(2+)</name>
        <dbReference type="ChEBI" id="CHEBI:29105"/>
        <label>2</label>
        <note>catalytic</note>
    </ligand>
</feature>
<evidence type="ECO:0000259" key="10">
    <source>
        <dbReference type="Pfam" id="PF12706"/>
    </source>
</evidence>
<evidence type="ECO:0000256" key="7">
    <source>
        <dbReference type="ARBA" id="ARBA00022833"/>
    </source>
</evidence>
<gene>
    <name evidence="8" type="primary">rnz</name>
    <name evidence="11" type="ORF">SAMN05216259_107311</name>
</gene>
<proteinExistence type="inferred from homology"/>
<dbReference type="InterPro" id="IPR013471">
    <property type="entry name" value="RNase_Z/BN"/>
</dbReference>
<evidence type="ECO:0000256" key="2">
    <source>
        <dbReference type="ARBA" id="ARBA00022694"/>
    </source>
</evidence>
<feature type="binding site" evidence="8">
    <location>
        <position position="67"/>
    </location>
    <ligand>
        <name>Zn(2+)</name>
        <dbReference type="ChEBI" id="CHEBI:29105"/>
        <label>2</label>
        <note>catalytic</note>
    </ligand>
</feature>
<dbReference type="RefSeq" id="WP_093785480.1">
    <property type="nucleotide sequence ID" value="NZ_FNIE01000007.1"/>
</dbReference>
<feature type="domain" description="Metallo-beta-lactamase" evidence="9">
    <location>
        <begin position="19"/>
        <end position="111"/>
    </location>
</feature>
<dbReference type="Pfam" id="PF00753">
    <property type="entry name" value="Lactamase_B"/>
    <property type="match status" value="1"/>
</dbReference>
<dbReference type="PANTHER" id="PTHR46018">
    <property type="entry name" value="ZINC PHOSPHODIESTERASE ELAC PROTEIN 1"/>
    <property type="match status" value="1"/>
</dbReference>
<feature type="binding site" evidence="8">
    <location>
        <position position="141"/>
    </location>
    <ligand>
        <name>Zn(2+)</name>
        <dbReference type="ChEBI" id="CHEBI:29105"/>
        <label>1</label>
        <note>catalytic</note>
    </ligand>
</feature>
<dbReference type="EC" id="3.1.26.11" evidence="8"/>
<dbReference type="SUPFAM" id="SSF56281">
    <property type="entry name" value="Metallo-hydrolase/oxidoreductase"/>
    <property type="match status" value="1"/>
</dbReference>
<keyword evidence="4 8" id="KW-0479">Metal-binding</keyword>
<feature type="binding site" evidence="8">
    <location>
        <position position="65"/>
    </location>
    <ligand>
        <name>Zn(2+)</name>
        <dbReference type="ChEBI" id="CHEBI:29105"/>
        <label>1</label>
        <note>catalytic</note>
    </ligand>
</feature>
<dbReference type="Gene3D" id="3.60.15.10">
    <property type="entry name" value="Ribonuclease Z/Hydroxyacylglutathione hydrolase-like"/>
    <property type="match status" value="1"/>
</dbReference>
<dbReference type="OrthoDB" id="9800940at2"/>
<reference evidence="11 12" key="1">
    <citation type="submission" date="2016-10" db="EMBL/GenBank/DDBJ databases">
        <authorList>
            <person name="de Groot N.N."/>
        </authorList>
    </citation>
    <scope>NUCLEOTIDE SEQUENCE [LARGE SCALE GENOMIC DNA]</scope>
    <source>
        <strain evidence="11 12">CGMCC 4.2022</strain>
    </source>
</reference>
<evidence type="ECO:0000256" key="3">
    <source>
        <dbReference type="ARBA" id="ARBA00022722"/>
    </source>
</evidence>
<dbReference type="CDD" id="cd07717">
    <property type="entry name" value="RNaseZ_ZiPD-like_MBL-fold"/>
    <property type="match status" value="1"/>
</dbReference>
<comment type="function">
    <text evidence="8">Zinc phosphodiesterase, which displays some tRNA 3'-processing endonuclease activity. Probably involved in tRNA maturation, by removing a 3'-trailer from precursor tRNA.</text>
</comment>
<feature type="binding site" evidence="8">
    <location>
        <position position="204"/>
    </location>
    <ligand>
        <name>Zn(2+)</name>
        <dbReference type="ChEBI" id="CHEBI:29105"/>
        <label>1</label>
        <note>catalytic</note>
    </ligand>
</feature>
<keyword evidence="5 8" id="KW-0255">Endonuclease</keyword>